<evidence type="ECO:0000259" key="4">
    <source>
        <dbReference type="PROSITE" id="PS50879"/>
    </source>
</evidence>
<keyword evidence="6" id="KW-1185">Reference proteome</keyword>
<comment type="similarity">
    <text evidence="2">Belongs to the bacterial reverse transcriptase family.</text>
</comment>
<dbReference type="InterPro" id="IPR022892">
    <property type="entry name" value="RNaseHI"/>
</dbReference>
<keyword evidence="5" id="KW-0548">Nucleotidyltransferase</keyword>
<dbReference type="SUPFAM" id="SSF56672">
    <property type="entry name" value="DNA/RNA polymerases"/>
    <property type="match status" value="1"/>
</dbReference>
<organism evidence="5 6">
    <name type="scientific">Rhodopseudomonas julia</name>
    <dbReference type="NCBI Taxonomy" id="200617"/>
    <lineage>
        <taxon>Bacteria</taxon>
        <taxon>Pseudomonadati</taxon>
        <taxon>Pseudomonadota</taxon>
        <taxon>Alphaproteobacteria</taxon>
        <taxon>Hyphomicrobiales</taxon>
        <taxon>Nitrobacteraceae</taxon>
        <taxon>Rhodopseudomonas</taxon>
    </lineage>
</organism>
<feature type="domain" description="Reverse transcriptase" evidence="3">
    <location>
        <begin position="49"/>
        <end position="296"/>
    </location>
</feature>
<dbReference type="PROSITE" id="PS50878">
    <property type="entry name" value="RT_POL"/>
    <property type="match status" value="1"/>
</dbReference>
<reference evidence="5 6" key="1">
    <citation type="submission" date="2023-07" db="EMBL/GenBank/DDBJ databases">
        <title>Genomic Encyclopedia of Type Strains, Phase IV (KMG-IV): sequencing the most valuable type-strain genomes for metagenomic binning, comparative biology and taxonomic classification.</title>
        <authorList>
            <person name="Goeker M."/>
        </authorList>
    </citation>
    <scope>NUCLEOTIDE SEQUENCE [LARGE SCALE GENOMIC DNA]</scope>
    <source>
        <strain evidence="5 6">DSM 11549</strain>
    </source>
</reference>
<dbReference type="RefSeq" id="WP_307152874.1">
    <property type="nucleotide sequence ID" value="NZ_JAUSUK010000001.1"/>
</dbReference>
<sequence length="580" mass="65516">MGKIFDECKKRETLHRAWDRIRANGTRSKADETKRAIEDFARTAERDIQRIQNRLREDTFVFEPQKGVLKKKASGGKRGLVMASVQNRIVERALLDTLSKHSSVAQRANGQPTSFGGVPHRSVPHALQFLDRAFRDGHLFFVRSDISGFFDAVPRKVVIEKIGEDIDDQRFLKLLDQASTVTLGNEEALGDDRSVFPTDEEGVAQGSPLSPLFGNILLHEFDQRFNERGIVCARFIDDFVILGPTEAKVRKAFENAKADLAKLGLHCHDPFAQNADNRKTQRGRVGNGFNFLGYFCSPGLFQPSESARKGLLGTIDQHLTNGRKAIMKARRDENSWADMQRYAQTQTLIDRVLRGWGDAFAYSTLPTIMDRLDVEIDQRLDNFKSWFTRQMRDADRKAKRRMGGVGLLGDVERKTLDEVPFRLEHGTRFRTSKNTITISTDGALCSGARQSKRERRPGGWAFVVHGSNEERGGYDVATFNNRMELMAVIEALKHTPSGASVCIRTDSQYVCSICNEGGAIQKNSDLWRSYEAQASQRRVRIVWVKGHAGDEYNERADRLASKYAEDARLIEQASRTPWVA</sequence>
<dbReference type="PROSITE" id="PS50879">
    <property type="entry name" value="RNASE_H_1"/>
    <property type="match status" value="1"/>
</dbReference>
<dbReference type="InterPro" id="IPR036397">
    <property type="entry name" value="RNaseH_sf"/>
</dbReference>
<protein>
    <submittedName>
        <fullName evidence="5">Ribonuclease HI/retron-type reverse transcriptase</fullName>
    </submittedName>
</protein>
<dbReference type="GO" id="GO:0003964">
    <property type="term" value="F:RNA-directed DNA polymerase activity"/>
    <property type="evidence" value="ECO:0007669"/>
    <property type="project" value="UniProtKB-KW"/>
</dbReference>
<dbReference type="InterPro" id="IPR043502">
    <property type="entry name" value="DNA/RNA_pol_sf"/>
</dbReference>
<dbReference type="CDD" id="cd09278">
    <property type="entry name" value="RNase_HI_prokaryote_like"/>
    <property type="match status" value="1"/>
</dbReference>
<evidence type="ECO:0000256" key="2">
    <source>
        <dbReference type="ARBA" id="ARBA00034120"/>
    </source>
</evidence>
<accession>A0ABU0C3T9</accession>
<evidence type="ECO:0000259" key="3">
    <source>
        <dbReference type="PROSITE" id="PS50878"/>
    </source>
</evidence>
<gene>
    <name evidence="5" type="ORF">J2R99_000455</name>
</gene>
<feature type="domain" description="RNase H type-1" evidence="4">
    <location>
        <begin position="432"/>
        <end position="565"/>
    </location>
</feature>
<comment type="subunit">
    <text evidence="1">Monomer.</text>
</comment>
<comment type="caution">
    <text evidence="5">The sequence shown here is derived from an EMBL/GenBank/DDBJ whole genome shotgun (WGS) entry which is preliminary data.</text>
</comment>
<name>A0ABU0C3T9_9BRAD</name>
<dbReference type="SUPFAM" id="SSF53098">
    <property type="entry name" value="Ribonuclease H-like"/>
    <property type="match status" value="1"/>
</dbReference>
<keyword evidence="5" id="KW-0808">Transferase</keyword>
<dbReference type="PANTHER" id="PTHR34047">
    <property type="entry name" value="NUCLEAR INTRON MATURASE 1, MITOCHONDRIAL-RELATED"/>
    <property type="match status" value="1"/>
</dbReference>
<dbReference type="Pfam" id="PF00078">
    <property type="entry name" value="RVT_1"/>
    <property type="match status" value="1"/>
</dbReference>
<dbReference type="InterPro" id="IPR012337">
    <property type="entry name" value="RNaseH-like_sf"/>
</dbReference>
<evidence type="ECO:0000313" key="5">
    <source>
        <dbReference type="EMBL" id="MDQ0324606.1"/>
    </source>
</evidence>
<proteinExistence type="inferred from homology"/>
<evidence type="ECO:0000256" key="1">
    <source>
        <dbReference type="ARBA" id="ARBA00011245"/>
    </source>
</evidence>
<evidence type="ECO:0000313" key="6">
    <source>
        <dbReference type="Proteomes" id="UP001230253"/>
    </source>
</evidence>
<dbReference type="CDD" id="cd01651">
    <property type="entry name" value="RT_G2_intron"/>
    <property type="match status" value="1"/>
</dbReference>
<dbReference type="EMBL" id="JAUSUK010000001">
    <property type="protein sequence ID" value="MDQ0324606.1"/>
    <property type="molecule type" value="Genomic_DNA"/>
</dbReference>
<dbReference type="Pfam" id="PF00075">
    <property type="entry name" value="RNase_H"/>
    <property type="match status" value="1"/>
</dbReference>
<dbReference type="Proteomes" id="UP001230253">
    <property type="component" value="Unassembled WGS sequence"/>
</dbReference>
<dbReference type="Gene3D" id="3.30.420.10">
    <property type="entry name" value="Ribonuclease H-like superfamily/Ribonuclease H"/>
    <property type="match status" value="1"/>
</dbReference>
<dbReference type="InterPro" id="IPR051083">
    <property type="entry name" value="GrpII_Intron_Splice-Mob/Def"/>
</dbReference>
<keyword evidence="5" id="KW-0695">RNA-directed DNA polymerase</keyword>
<dbReference type="PANTHER" id="PTHR34047:SF8">
    <property type="entry name" value="PROTEIN YKFC"/>
    <property type="match status" value="1"/>
</dbReference>
<dbReference type="InterPro" id="IPR000477">
    <property type="entry name" value="RT_dom"/>
</dbReference>
<dbReference type="InterPro" id="IPR002156">
    <property type="entry name" value="RNaseH_domain"/>
</dbReference>